<dbReference type="KEGG" id="dru:Desru_0355"/>
<dbReference type="SUPFAM" id="SSF109604">
    <property type="entry name" value="HD-domain/PDEase-like"/>
    <property type="match status" value="1"/>
</dbReference>
<feature type="domain" description="HD" evidence="1">
    <location>
        <begin position="205"/>
        <end position="330"/>
    </location>
</feature>
<dbReference type="CDD" id="cd00077">
    <property type="entry name" value="HDc"/>
    <property type="match status" value="1"/>
</dbReference>
<dbReference type="Pfam" id="PF13487">
    <property type="entry name" value="HD_5"/>
    <property type="match status" value="1"/>
</dbReference>
<feature type="domain" description="HD-GYP" evidence="2">
    <location>
        <begin position="183"/>
        <end position="373"/>
    </location>
</feature>
<keyword evidence="3" id="KW-0378">Hydrolase</keyword>
<accession>F6DPH9</accession>
<dbReference type="InterPro" id="IPR006674">
    <property type="entry name" value="HD_domain"/>
</dbReference>
<dbReference type="PANTHER" id="PTHR43155">
    <property type="entry name" value="CYCLIC DI-GMP PHOSPHODIESTERASE PA4108-RELATED"/>
    <property type="match status" value="1"/>
</dbReference>
<dbReference type="RefSeq" id="WP_013840427.1">
    <property type="nucleotide sequence ID" value="NC_015589.1"/>
</dbReference>
<reference evidence="4" key="1">
    <citation type="submission" date="2011-05" db="EMBL/GenBank/DDBJ databases">
        <title>Complete sequence of Desulfotomaculum ruminis DSM 2154.</title>
        <authorList>
            <person name="Lucas S."/>
            <person name="Copeland A."/>
            <person name="Lapidus A."/>
            <person name="Cheng J.-F."/>
            <person name="Goodwin L."/>
            <person name="Pitluck S."/>
            <person name="Lu M."/>
            <person name="Detter J.C."/>
            <person name="Han C."/>
            <person name="Tapia R."/>
            <person name="Land M."/>
            <person name="Hauser L."/>
            <person name="Kyrpides N."/>
            <person name="Ivanova N."/>
            <person name="Mikhailova N."/>
            <person name="Pagani I."/>
            <person name="Stams A.J.M."/>
            <person name="Plugge C.M."/>
            <person name="Muyzer G."/>
            <person name="Kuever J."/>
            <person name="Parshina S.N."/>
            <person name="Ivanova A.E."/>
            <person name="Nazina T.N."/>
            <person name="Brambilla E."/>
            <person name="Spring S."/>
            <person name="Klenk H.-P."/>
            <person name="Woyke T."/>
        </authorList>
    </citation>
    <scope>NUCLEOTIDE SEQUENCE [LARGE SCALE GENOMIC DNA]</scope>
    <source>
        <strain evidence="4">ATCC 23193 / DSM 2154 / NCIB 8452 / DL</strain>
    </source>
</reference>
<proteinExistence type="predicted"/>
<dbReference type="eggNOG" id="COG2206">
    <property type="taxonomic scope" value="Bacteria"/>
</dbReference>
<dbReference type="SUPFAM" id="SSF55781">
    <property type="entry name" value="GAF domain-like"/>
    <property type="match status" value="1"/>
</dbReference>
<protein>
    <submittedName>
        <fullName evidence="3">Metal-dependent phosphohydrolase HD sub domain protein</fullName>
    </submittedName>
</protein>
<dbReference type="STRING" id="696281.Desru_0355"/>
<dbReference type="SMART" id="SM00471">
    <property type="entry name" value="HDc"/>
    <property type="match status" value="1"/>
</dbReference>
<dbReference type="Gene3D" id="3.30.450.40">
    <property type="match status" value="1"/>
</dbReference>
<dbReference type="PROSITE" id="PS51831">
    <property type="entry name" value="HD"/>
    <property type="match status" value="1"/>
</dbReference>
<dbReference type="Proteomes" id="UP000009234">
    <property type="component" value="Chromosome"/>
</dbReference>
<dbReference type="InterPro" id="IPR003607">
    <property type="entry name" value="HD/PDEase_dom"/>
</dbReference>
<dbReference type="PANTHER" id="PTHR43155:SF2">
    <property type="entry name" value="CYCLIC DI-GMP PHOSPHODIESTERASE PA4108"/>
    <property type="match status" value="1"/>
</dbReference>
<dbReference type="AlphaFoldDB" id="F6DPH9"/>
<dbReference type="PROSITE" id="PS51832">
    <property type="entry name" value="HD_GYP"/>
    <property type="match status" value="1"/>
</dbReference>
<dbReference type="InterPro" id="IPR006675">
    <property type="entry name" value="HDIG_dom"/>
</dbReference>
<dbReference type="NCBIfam" id="TIGR00277">
    <property type="entry name" value="HDIG"/>
    <property type="match status" value="1"/>
</dbReference>
<dbReference type="Pfam" id="PF01590">
    <property type="entry name" value="GAF"/>
    <property type="match status" value="1"/>
</dbReference>
<dbReference type="InterPro" id="IPR029016">
    <property type="entry name" value="GAF-like_dom_sf"/>
</dbReference>
<dbReference type="SMART" id="SM00065">
    <property type="entry name" value="GAF"/>
    <property type="match status" value="1"/>
</dbReference>
<organism evidence="3 4">
    <name type="scientific">Desulforamulus ruminis (strain ATCC 23193 / DSM 2154 / NCIMB 8452 / DL)</name>
    <name type="common">Desulfotomaculum ruminis</name>
    <dbReference type="NCBI Taxonomy" id="696281"/>
    <lineage>
        <taxon>Bacteria</taxon>
        <taxon>Bacillati</taxon>
        <taxon>Bacillota</taxon>
        <taxon>Clostridia</taxon>
        <taxon>Eubacteriales</taxon>
        <taxon>Peptococcaceae</taxon>
        <taxon>Desulforamulus</taxon>
    </lineage>
</organism>
<dbReference type="GO" id="GO:0016787">
    <property type="term" value="F:hydrolase activity"/>
    <property type="evidence" value="ECO:0007669"/>
    <property type="project" value="UniProtKB-KW"/>
</dbReference>
<dbReference type="OrthoDB" id="9798833at2"/>
<sequence length="373" mass="41706">MEEQGILLKNQTGFTTDEIETLIEAGGLLSSRLRLEEIVEVLMEQAIFLVKAEVGVLWLNIWENRGISPVAAYSLDFESVDFLQQQFKILMDEILLRGTPQIISRDREEGSHYLLKDTSRALNMAVNSMVFIPLVGKGRCLGCLQLVNKQDGSPFNARDLRLCSAFSGQAAVIIDNSILFANQEKLVLSLIRALSSALDARDPYTRGHSERVSKLAMEIARGLGLDYQQQVVLERAALLHDVGKIGIRDNVLLEAGPLSEEKWNIMKSHPEIGAQIIEQIEPKSLMDEVCEGVMHHQEKFDGTGYPLGLSGENIPLVARIITIADAFDAMTSDRPYRKGKSPREALKEIERCAGSHFDPFLVEVFLKVMRERD</sequence>
<dbReference type="InterPro" id="IPR037522">
    <property type="entry name" value="HD_GYP_dom"/>
</dbReference>
<reference evidence="3 4" key="2">
    <citation type="journal article" date="2012" name="Stand. Genomic Sci.">
        <title>Complete genome sequence of the sulfate-reducing firmicute Desulfotomaculum ruminis type strain (DL(T)).</title>
        <authorList>
            <person name="Spring S."/>
            <person name="Visser M."/>
            <person name="Lu M."/>
            <person name="Copeland A."/>
            <person name="Lapidus A."/>
            <person name="Lucas S."/>
            <person name="Cheng J.F."/>
            <person name="Han C."/>
            <person name="Tapia R."/>
            <person name="Goodwin L.A."/>
            <person name="Pitluck S."/>
            <person name="Ivanova N."/>
            <person name="Land M."/>
            <person name="Hauser L."/>
            <person name="Larimer F."/>
            <person name="Rohde M."/>
            <person name="Goker M."/>
            <person name="Detter J.C."/>
            <person name="Kyrpides N.C."/>
            <person name="Woyke T."/>
            <person name="Schaap P.J."/>
            <person name="Plugge C.M."/>
            <person name="Muyzer G."/>
            <person name="Kuever J."/>
            <person name="Pereira I.A."/>
            <person name="Parshina S.N."/>
            <person name="Bernier-Latmani R."/>
            <person name="Stams A.J."/>
            <person name="Klenk H.P."/>
        </authorList>
    </citation>
    <scope>NUCLEOTIDE SEQUENCE [LARGE SCALE GENOMIC DNA]</scope>
    <source>
        <strain evidence="4">ATCC 23193 / DSM 2154 / NCIB 8452 / DL</strain>
    </source>
</reference>
<evidence type="ECO:0000259" key="2">
    <source>
        <dbReference type="PROSITE" id="PS51832"/>
    </source>
</evidence>
<evidence type="ECO:0000259" key="1">
    <source>
        <dbReference type="PROSITE" id="PS51831"/>
    </source>
</evidence>
<name>F6DPH9_DESRL</name>
<dbReference type="EMBL" id="CP002780">
    <property type="protein sequence ID" value="AEG58652.1"/>
    <property type="molecule type" value="Genomic_DNA"/>
</dbReference>
<dbReference type="InterPro" id="IPR003018">
    <property type="entry name" value="GAF"/>
</dbReference>
<gene>
    <name evidence="3" type="ordered locus">Desru_0355</name>
</gene>
<evidence type="ECO:0000313" key="4">
    <source>
        <dbReference type="Proteomes" id="UP000009234"/>
    </source>
</evidence>
<keyword evidence="4" id="KW-1185">Reference proteome</keyword>
<dbReference type="Gene3D" id="1.10.3210.10">
    <property type="entry name" value="Hypothetical protein af1432"/>
    <property type="match status" value="1"/>
</dbReference>
<evidence type="ECO:0000313" key="3">
    <source>
        <dbReference type="EMBL" id="AEG58652.1"/>
    </source>
</evidence>
<dbReference type="HOGENOM" id="CLU_000445_92_13_9"/>